<dbReference type="EMBL" id="GG662781">
    <property type="protein sequence ID" value="EWS75590.1"/>
    <property type="molecule type" value="Genomic_DNA"/>
</dbReference>
<evidence type="ECO:0000256" key="7">
    <source>
        <dbReference type="ARBA" id="ARBA00023237"/>
    </source>
</evidence>
<evidence type="ECO:0000256" key="6">
    <source>
        <dbReference type="ARBA" id="ARBA00023136"/>
    </source>
</evidence>
<keyword evidence="6 8" id="KW-0472">Membrane</keyword>
<protein>
    <submittedName>
        <fullName evidence="9">Transmembrane protein, putative</fullName>
    </submittedName>
</protein>
<evidence type="ECO:0000256" key="8">
    <source>
        <dbReference type="SAM" id="Phobius"/>
    </source>
</evidence>
<dbReference type="Pfam" id="PF02415">
    <property type="entry name" value="Chlam_PMP"/>
    <property type="match status" value="1"/>
</dbReference>
<dbReference type="GeneID" id="24439774"/>
<dbReference type="InterPro" id="IPR003368">
    <property type="entry name" value="POMP_repeat"/>
</dbReference>
<name>W7X892_TETTS</name>
<dbReference type="InParanoid" id="W7X892"/>
<feature type="transmembrane region" description="Helical" evidence="8">
    <location>
        <begin position="1969"/>
        <end position="1990"/>
    </location>
</feature>
<keyword evidence="4" id="KW-0964">Secreted</keyword>
<proteinExistence type="predicted"/>
<keyword evidence="8" id="KW-1133">Transmembrane helix</keyword>
<accession>W7X892</accession>
<dbReference type="KEGG" id="tet:TTHERM_000597639"/>
<evidence type="ECO:0000256" key="2">
    <source>
        <dbReference type="ARBA" id="ARBA00004442"/>
    </source>
</evidence>
<gene>
    <name evidence="9" type="ORF">TTHERM_000597639</name>
</gene>
<evidence type="ECO:0000313" key="10">
    <source>
        <dbReference type="Proteomes" id="UP000009168"/>
    </source>
</evidence>
<reference evidence="10" key="1">
    <citation type="journal article" date="2006" name="PLoS Biol.">
        <title>Macronuclear genome sequence of the ciliate Tetrahymena thermophila, a model eukaryote.</title>
        <authorList>
            <person name="Eisen J.A."/>
            <person name="Coyne R.S."/>
            <person name="Wu M."/>
            <person name="Wu D."/>
            <person name="Thiagarajan M."/>
            <person name="Wortman J.R."/>
            <person name="Badger J.H."/>
            <person name="Ren Q."/>
            <person name="Amedeo P."/>
            <person name="Jones K.M."/>
            <person name="Tallon L.J."/>
            <person name="Delcher A.L."/>
            <person name="Salzberg S.L."/>
            <person name="Silva J.C."/>
            <person name="Haas B.J."/>
            <person name="Majoros W.H."/>
            <person name="Farzad M."/>
            <person name="Carlton J.M."/>
            <person name="Smith R.K. Jr."/>
            <person name="Garg J."/>
            <person name="Pearlman R.E."/>
            <person name="Karrer K.M."/>
            <person name="Sun L."/>
            <person name="Manning G."/>
            <person name="Elde N.C."/>
            <person name="Turkewitz A.P."/>
            <person name="Asai D.J."/>
            <person name="Wilkes D.E."/>
            <person name="Wang Y."/>
            <person name="Cai H."/>
            <person name="Collins K."/>
            <person name="Stewart B.A."/>
            <person name="Lee S.R."/>
            <person name="Wilamowska K."/>
            <person name="Weinberg Z."/>
            <person name="Ruzzo W.L."/>
            <person name="Wloga D."/>
            <person name="Gaertig J."/>
            <person name="Frankel J."/>
            <person name="Tsao C.-C."/>
            <person name="Gorovsky M.A."/>
            <person name="Keeling P.J."/>
            <person name="Waller R.F."/>
            <person name="Patron N.J."/>
            <person name="Cherry J.M."/>
            <person name="Stover N.A."/>
            <person name="Krieger C.J."/>
            <person name="del Toro C."/>
            <person name="Ryder H.F."/>
            <person name="Williamson S.C."/>
            <person name="Barbeau R.A."/>
            <person name="Hamilton E.P."/>
            <person name="Orias E."/>
        </authorList>
    </citation>
    <scope>NUCLEOTIDE SEQUENCE [LARGE SCALE GENOMIC DNA]</scope>
    <source>
        <strain evidence="10">SB210</strain>
    </source>
</reference>
<evidence type="ECO:0000256" key="4">
    <source>
        <dbReference type="ARBA" id="ARBA00022525"/>
    </source>
</evidence>
<keyword evidence="5" id="KW-0732">Signal</keyword>
<dbReference type="PANTHER" id="PTHR11319">
    <property type="entry name" value="G PROTEIN-COUPLED RECEPTOR-RELATED"/>
    <property type="match status" value="1"/>
</dbReference>
<dbReference type="PANTHER" id="PTHR11319:SF35">
    <property type="entry name" value="OUTER MEMBRANE PROTEIN PMPC-RELATED"/>
    <property type="match status" value="1"/>
</dbReference>
<keyword evidence="8 9" id="KW-0812">Transmembrane</keyword>
<dbReference type="OrthoDB" id="327994at2759"/>
<dbReference type="RefSeq" id="XP_012651890.1">
    <property type="nucleotide sequence ID" value="XM_012796436.1"/>
</dbReference>
<keyword evidence="10" id="KW-1185">Reference proteome</keyword>
<evidence type="ECO:0000256" key="5">
    <source>
        <dbReference type="ARBA" id="ARBA00022729"/>
    </source>
</evidence>
<comment type="subcellular location">
    <subcellularLocation>
        <location evidence="1">Cell envelope</location>
    </subcellularLocation>
    <subcellularLocation>
        <location evidence="2">Cell outer membrane</location>
    </subcellularLocation>
    <subcellularLocation>
        <location evidence="3">Secreted</location>
    </subcellularLocation>
</comment>
<dbReference type="GO" id="GO:0005576">
    <property type="term" value="C:extracellular region"/>
    <property type="evidence" value="ECO:0007669"/>
    <property type="project" value="UniProtKB-SubCell"/>
</dbReference>
<organism evidence="9 10">
    <name type="scientific">Tetrahymena thermophila (strain SB210)</name>
    <dbReference type="NCBI Taxonomy" id="312017"/>
    <lineage>
        <taxon>Eukaryota</taxon>
        <taxon>Sar</taxon>
        <taxon>Alveolata</taxon>
        <taxon>Ciliophora</taxon>
        <taxon>Intramacronucleata</taxon>
        <taxon>Oligohymenophorea</taxon>
        <taxon>Hymenostomatida</taxon>
        <taxon>Tetrahymenina</taxon>
        <taxon>Tetrahymenidae</taxon>
        <taxon>Tetrahymena</taxon>
    </lineage>
</organism>
<keyword evidence="7" id="KW-0998">Cell outer membrane</keyword>
<evidence type="ECO:0000313" key="9">
    <source>
        <dbReference type="EMBL" id="EWS75590.1"/>
    </source>
</evidence>
<dbReference type="Proteomes" id="UP000009168">
    <property type="component" value="Unassembled WGS sequence"/>
</dbReference>
<sequence>MNSQNTILYYIDLQSTEFQVLNSIKSSFLIYQMYYIEKIDQILAWNNEQVILANPYTLNIQNQVIFQYINTINLIENTDFAIFDAYLIYYVYNYWGLYSSFFILSNQENVLLVQTTIGIQAWTFDLKSYDHEHYGYIQATFQNQQKQFVKHPNYDMIIICIVNGNNIQLQFIQIQSVVNSQYTSFYTQQYQSLQSPFQVIGMIVIPKNQNIPNSKDKLLVNYSVGILSIDMDFSLDEQKNIINTFFQINQINQTSSAWLYLSEQNYLILGYQFYAYLFDMKTQSSTQMLQQASDGNNRRYIFEYQNSQYYIYINPHGFIVTDRDYNNRRTFYKNNPPKPYVQLKHGTFFSVKGCELCYVLICNESGNKADPNNLYIATTLAFPINSTYQYISLSAHNIQINTMTYNLDPFFYNNQVWVAIGVSYTQNNLGCIFKLLNIQDQSQYFCLNSINPNDNQLQSMFAIASLKDTNSQEIVGIARNGIVFKWNLQNQVNTGRILIPNCYNSESGNMYHYVQSDQSIYKYFIAICETFQANILDLQTEQVKIIDFQMHAMSRVVSVFESIGIIAIGGNFEITYLFKYDHQNKQFTPFMQIGSQKLLEQVFFIQLVSQNTLWIQYTFRDLYLPLDSCLQDINNCLNCSLDYYYQVTENQQANKFYGLGTADQPFSSSNNLFTGILQAQLYTDNIIGVVNINANIIVSTDNVFEIKNQFLSFDFNQKISLQIKSLRDGDQAKVISLNQLQFYNYNFITFKDINIVFDLQNLQTSTCGLVFQNVQNIILDNISTTAQNLTIQQNFYLISVYNGFLQLLNYQLKNKILSQIPQLIHIQSSNQVLIQNFTLESCQFDPGFAIMYSESDIIFQGSQINILNNNTTFSIQNQRISSLFLAGQYNLTNININYNQFGNIKIFDSMPQQSQISYTFSFQNIKMLSNQFTLNNQNLLFSVLYTQLSQPDHNFFLSNGTFYNNNYISMNQLNSNTFAYSSSQKSFLIQTEKIKNIQIQNVNFSNHKEISFIQSQYSKQMNINQFNCFGTPSESQKLTTIAGCFQIQEIQNIQLVQLQVFGIISQDISLIILENKIYNDTIIQINKSNFTNLQMLQLLPSSNANPIQILTQQKSTVIFQNCVFQDIILNSPLSALTYSVTSIWVQNVLGSITIQQSQFYKSQSNSKYNNLYIQTQTLSLQNSIFDSFQVESKQKLILNQDSSNIITEGGFIRANVYDLQIQNISCSNSISFKGSFLYAESYGQGLSINISNSNFTEGYSVSDGSAFYFDVSNINFQMICSNCNFKNFFNFQSGSSVIAFSNQTQVQKTQQIQFNYGLIYNITGYQYGYFIKVNNQQLSFQNINTIKNEKQTQSFLHQDQSLIYSYKSFVNFLNSTLSNFFMRQINPLFINSYSSQITLQQTYLLDSEFSSTFISINKGQLNINNSSFTNINQINQPNNKRRILQVALSQSTQSNSLIQISNAILQINNNSTFNGILCIQNCQGSSLNIQESTFNIKNTSFSNLQATEGGAIYIENAIQNNIIKYCEFKNNTSIYDGGALNINSQSNNEFQLNIDSCNFTENQSLKGKGGAIYIYSETLNDNNQKIFVNNSNISNNKAEIGGGIQFQNNNPVIDDSNNLLNNKAKMYGQNTFSYPTRLHFVNQNDFLTKNPGSKMINDSKLIVQNFRSGQNLSSIYFQMTNDQNELVVPQTEEISYYVQVRISNQTANQINYQIRGQQQSKYIINTIPQLSLISFDQIQVIGIPGSIGIIEFYSDQIFRVDPQTNQLQPGSVFQIQINFRNCTAGEFISKYSNYQECINCPQDTYSFDPKVCLDCPSGAVCEPGKGLKCKEGFWRSSELDNQILECTYSKYNCVGGSYGNYVCRKGSIGALCQECDIYGKYWDQQYTKQNEQDNCIPCSQANEYLYKLILIQLFVIIYLAFIIQKNEENTQKQRVQNILTKYFQKKSNTQSSIQEVNQKNNFNLNKTEVYIKIFMNYIFIISALGTLKLNIPKCNFLIQIQFIQLIYFYNILKKYCCFLIFQLFHSIHQQVLLNVIQLAQKLRFLQFI</sequence>
<evidence type="ECO:0000256" key="1">
    <source>
        <dbReference type="ARBA" id="ARBA00004196"/>
    </source>
</evidence>
<feature type="transmembrane region" description="Helical" evidence="8">
    <location>
        <begin position="1904"/>
        <end position="1923"/>
    </location>
</feature>
<evidence type="ECO:0000256" key="3">
    <source>
        <dbReference type="ARBA" id="ARBA00004613"/>
    </source>
</evidence>